<accession>A0AAD5HI35</accession>
<dbReference type="Proteomes" id="UP001206595">
    <property type="component" value="Unassembled WGS sequence"/>
</dbReference>
<protein>
    <recommendedName>
        <fullName evidence="2">SH3 domain-containing protein</fullName>
    </recommendedName>
</protein>
<reference evidence="3" key="2">
    <citation type="journal article" date="2022" name="Proc. Natl. Acad. Sci. U.S.A.">
        <title>Diploid-dominant life cycles characterize the early evolution of Fungi.</title>
        <authorList>
            <person name="Amses K.R."/>
            <person name="Simmons D.R."/>
            <person name="Longcore J.E."/>
            <person name="Mondo S.J."/>
            <person name="Seto K."/>
            <person name="Jeronimo G.H."/>
            <person name="Bonds A.E."/>
            <person name="Quandt C.A."/>
            <person name="Davis W.J."/>
            <person name="Chang Y."/>
            <person name="Federici B.A."/>
            <person name="Kuo A."/>
            <person name="LaButti K."/>
            <person name="Pangilinan J."/>
            <person name="Andreopoulos W."/>
            <person name="Tritt A."/>
            <person name="Riley R."/>
            <person name="Hundley H."/>
            <person name="Johnson J."/>
            <person name="Lipzen A."/>
            <person name="Barry K."/>
            <person name="Lang B.F."/>
            <person name="Cuomo C.A."/>
            <person name="Buchler N.E."/>
            <person name="Grigoriev I.V."/>
            <person name="Spatafora J.W."/>
            <person name="Stajich J.E."/>
            <person name="James T.Y."/>
        </authorList>
    </citation>
    <scope>NUCLEOTIDE SEQUENCE</scope>
    <source>
        <strain evidence="3">AG</strain>
    </source>
</reference>
<dbReference type="PRINTS" id="PR00499">
    <property type="entry name" value="P67PHOX"/>
</dbReference>
<dbReference type="GeneID" id="75911703"/>
<dbReference type="CDD" id="cd00174">
    <property type="entry name" value="SH3"/>
    <property type="match status" value="1"/>
</dbReference>
<gene>
    <name evidence="3" type="ORF">K450DRAFT_225311</name>
</gene>
<dbReference type="InterPro" id="IPR036028">
    <property type="entry name" value="SH3-like_dom_sf"/>
</dbReference>
<dbReference type="PANTHER" id="PTHR46026:SF1">
    <property type="entry name" value="RHO-TYPE GUANINE NUCLEOTIDE EXCHANGE FACTOR, ISOFORM F"/>
    <property type="match status" value="1"/>
</dbReference>
<dbReference type="InterPro" id="IPR001452">
    <property type="entry name" value="SH3_domain"/>
</dbReference>
<dbReference type="RefSeq" id="XP_051447892.1">
    <property type="nucleotide sequence ID" value="XM_051586355.1"/>
</dbReference>
<keyword evidence="1" id="KW-0728">SH3 domain</keyword>
<feature type="domain" description="SH3" evidence="2">
    <location>
        <begin position="31"/>
        <end position="85"/>
    </location>
</feature>
<evidence type="ECO:0000313" key="3">
    <source>
        <dbReference type="EMBL" id="KAI8582888.1"/>
    </source>
</evidence>
<evidence type="ECO:0000313" key="4">
    <source>
        <dbReference type="Proteomes" id="UP001206595"/>
    </source>
</evidence>
<dbReference type="SMART" id="SM00326">
    <property type="entry name" value="SH3"/>
    <property type="match status" value="1"/>
</dbReference>
<reference evidence="3" key="1">
    <citation type="submission" date="2021-06" db="EMBL/GenBank/DDBJ databases">
        <authorList>
            <consortium name="DOE Joint Genome Institute"/>
            <person name="Mondo S.J."/>
            <person name="Amses K.R."/>
            <person name="Simmons D.R."/>
            <person name="Longcore J.E."/>
            <person name="Seto K."/>
            <person name="Alves G.H."/>
            <person name="Bonds A.E."/>
            <person name="Quandt C.A."/>
            <person name="Davis W.J."/>
            <person name="Chang Y."/>
            <person name="Letcher P.M."/>
            <person name="Powell M.J."/>
            <person name="Kuo A."/>
            <person name="Labutti K."/>
            <person name="Pangilinan J."/>
            <person name="Andreopoulos W."/>
            <person name="Tritt A."/>
            <person name="Riley R."/>
            <person name="Hundley H."/>
            <person name="Johnson J."/>
            <person name="Lipzen A."/>
            <person name="Barry K."/>
            <person name="Berbee M.L."/>
            <person name="Buchler N.E."/>
            <person name="Grigoriev I.V."/>
            <person name="Spatafora J.W."/>
            <person name="Stajich J.E."/>
            <person name="James T.Y."/>
        </authorList>
    </citation>
    <scope>NUCLEOTIDE SEQUENCE</scope>
    <source>
        <strain evidence="3">AG</strain>
    </source>
</reference>
<dbReference type="SUPFAM" id="SSF50044">
    <property type="entry name" value="SH3-domain"/>
    <property type="match status" value="1"/>
</dbReference>
<evidence type="ECO:0000259" key="2">
    <source>
        <dbReference type="SMART" id="SM00326"/>
    </source>
</evidence>
<dbReference type="Pfam" id="PF00018">
    <property type="entry name" value="SH3_1"/>
    <property type="match status" value="1"/>
</dbReference>
<dbReference type="Gene3D" id="2.30.30.40">
    <property type="entry name" value="SH3 Domains"/>
    <property type="match status" value="1"/>
</dbReference>
<evidence type="ECO:0000256" key="1">
    <source>
        <dbReference type="ARBA" id="ARBA00022443"/>
    </source>
</evidence>
<dbReference type="EMBL" id="MU620898">
    <property type="protein sequence ID" value="KAI8582888.1"/>
    <property type="molecule type" value="Genomic_DNA"/>
</dbReference>
<comment type="caution">
    <text evidence="3">The sequence shown here is derived from an EMBL/GenBank/DDBJ whole genome shotgun (WGS) entry which is preliminary data.</text>
</comment>
<proteinExistence type="predicted"/>
<organism evidence="3 4">
    <name type="scientific">Umbelopsis ramanniana AG</name>
    <dbReference type="NCBI Taxonomy" id="1314678"/>
    <lineage>
        <taxon>Eukaryota</taxon>
        <taxon>Fungi</taxon>
        <taxon>Fungi incertae sedis</taxon>
        <taxon>Mucoromycota</taxon>
        <taxon>Mucoromycotina</taxon>
        <taxon>Umbelopsidomycetes</taxon>
        <taxon>Umbelopsidales</taxon>
        <taxon>Umbelopsidaceae</taxon>
        <taxon>Umbelopsis</taxon>
    </lineage>
</organism>
<dbReference type="PANTHER" id="PTHR46026">
    <property type="entry name" value="RHO-TYPE GUANINE NUCLEOTIDE EXCHANGE FACTOR, ISOFORM F"/>
    <property type="match status" value="1"/>
</dbReference>
<dbReference type="AlphaFoldDB" id="A0AAD5HI35"/>
<keyword evidence="4" id="KW-1185">Reference proteome</keyword>
<sequence>MEVIMCMSRVSRISQLLMPYLLHDQKDKLNIKVQALWDFDGSGGSGLSFKAGDILTITSKDMGDWWDAELDGQTGIIPSTFVEEI</sequence>
<name>A0AAD5HI35_UMBRA</name>
<dbReference type="FunFam" id="2.30.30.40:FF:000072">
    <property type="entry name" value="Unconventional Myosin IB"/>
    <property type="match status" value="1"/>
</dbReference>
<dbReference type="PRINTS" id="PR00452">
    <property type="entry name" value="SH3DOMAIN"/>
</dbReference>